<dbReference type="InterPro" id="IPR036612">
    <property type="entry name" value="KH_dom_type_1_sf"/>
</dbReference>
<organism evidence="9 10">
    <name type="scientific">Anabas testudineus</name>
    <name type="common">Climbing perch</name>
    <name type="synonym">Anthias testudineus</name>
    <dbReference type="NCBI Taxonomy" id="64144"/>
    <lineage>
        <taxon>Eukaryota</taxon>
        <taxon>Metazoa</taxon>
        <taxon>Chordata</taxon>
        <taxon>Craniata</taxon>
        <taxon>Vertebrata</taxon>
        <taxon>Euteleostomi</taxon>
        <taxon>Actinopterygii</taxon>
        <taxon>Neopterygii</taxon>
        <taxon>Teleostei</taxon>
        <taxon>Neoteleostei</taxon>
        <taxon>Acanthomorphata</taxon>
        <taxon>Anabantaria</taxon>
        <taxon>Anabantiformes</taxon>
        <taxon>Anabantoidei</taxon>
        <taxon>Anabantidae</taxon>
        <taxon>Anabas</taxon>
    </lineage>
</organism>
<proteinExistence type="inferred from homology"/>
<dbReference type="FunCoup" id="A0A3Q1IKT3">
    <property type="interactions" value="1"/>
</dbReference>
<evidence type="ECO:0008006" key="11">
    <source>
        <dbReference type="Google" id="ProtNLM"/>
    </source>
</evidence>
<dbReference type="Pfam" id="PF23255">
    <property type="entry name" value="DUF7070"/>
    <property type="match status" value="1"/>
</dbReference>
<dbReference type="STRING" id="64144.ENSATEP00000018293"/>
<evidence type="ECO:0000313" key="10">
    <source>
        <dbReference type="Proteomes" id="UP000265040"/>
    </source>
</evidence>
<dbReference type="OrthoDB" id="392925at2759"/>
<gene>
    <name evidence="9" type="primary">KHNYN</name>
</gene>
<protein>
    <recommendedName>
        <fullName evidence="11">RNase NYN domain-containing protein</fullName>
    </recommendedName>
</protein>
<feature type="domain" description="DUF7070" evidence="8">
    <location>
        <begin position="451"/>
        <end position="498"/>
    </location>
</feature>
<feature type="domain" description="N4BP1 first type I KH-domain" evidence="4">
    <location>
        <begin position="16"/>
        <end position="81"/>
    </location>
</feature>
<feature type="region of interest" description="Disordered" evidence="2">
    <location>
        <begin position="280"/>
        <end position="316"/>
    </location>
</feature>
<feature type="region of interest" description="Disordered" evidence="2">
    <location>
        <begin position="213"/>
        <end position="255"/>
    </location>
</feature>
<comment type="similarity">
    <text evidence="1">Belongs to the N4BP1 family.</text>
</comment>
<feature type="compositionally biased region" description="Polar residues" evidence="2">
    <location>
        <begin position="848"/>
        <end position="861"/>
    </location>
</feature>
<evidence type="ECO:0000256" key="2">
    <source>
        <dbReference type="SAM" id="MobiDB-lite"/>
    </source>
</evidence>
<name>A0A3Q1IKT3_ANATE</name>
<evidence type="ECO:0000259" key="3">
    <source>
        <dbReference type="Pfam" id="PF11977"/>
    </source>
</evidence>
<dbReference type="Gene3D" id="3.40.50.11980">
    <property type="match status" value="1"/>
</dbReference>
<feature type="compositionally biased region" description="Basic and acidic residues" evidence="2">
    <location>
        <begin position="394"/>
        <end position="403"/>
    </location>
</feature>
<reference evidence="9" key="1">
    <citation type="submission" date="2021-04" db="EMBL/GenBank/DDBJ databases">
        <authorList>
            <consortium name="Wellcome Sanger Institute Data Sharing"/>
        </authorList>
    </citation>
    <scope>NUCLEOTIDE SEQUENCE [LARGE SCALE GENOMIC DNA]</scope>
</reference>
<dbReference type="InParanoid" id="A0A3Q1IKT3"/>
<evidence type="ECO:0000259" key="7">
    <source>
        <dbReference type="Pfam" id="PF23054"/>
    </source>
</evidence>
<evidence type="ECO:0000313" key="9">
    <source>
        <dbReference type="Ensembl" id="ENSATEP00000018293.1"/>
    </source>
</evidence>
<dbReference type="InterPro" id="IPR055498">
    <property type="entry name" value="DUF7070"/>
</dbReference>
<dbReference type="PANTHER" id="PTHR12876">
    <property type="entry name" value="N4BP1-RELATED"/>
    <property type="match status" value="1"/>
</dbReference>
<feature type="compositionally biased region" description="Basic and acidic residues" evidence="2">
    <location>
        <begin position="886"/>
        <end position="898"/>
    </location>
</feature>
<sequence>MDDERSDGGGEAEVEDEFACAGMLRGSLTSLHSTVERIFCVKFAIAADDMPHGNNGQIWLKLRGSSGNVKAAKLFVKGVVNQEEQKEVSYPSVLHSVFCGARGLFMDCLIKCTSAHIVVGSPGFLLISGLAEPVVRAYSLITDLVERYEGIQSRHSDTGDRSSGESLDSRRAFKTLVEKWEDRHILDLLVLPGSVKEILLDLVKESGLTQRNGRLHGESEDRWDEPSAITYTCPDPSTTSDRWVEGTSASSRKAATKDSFQSLSMCAGTRGRAEGAEARLVRSPQEVAEEEEPEQRQTFDTKNKEGLGNTEEQEMQLSKGNKEFWLLLKFFTAMGYTEDVVKRVLARTGPKEASQILDLVQQEQDRSDQEQIIQGVLDPKNQHSVALKPSKKNRPCETEHREDEETAESGFTVISSNGEVVEIKEGGSDGPTGNTRHFEGEGSAEINEEGHEEDFVLGVVKKAAASCGYTEQKVARVYSMLPDRSTHQLLLELQREQSTETEVFREGPREMDDVVLEKEGPKFGTAEDDEKRESAEVGGVDVQNLTAEPHLLPQSYTSKQPKRHQPSKSHSPHQSVLPQVKGPPMPTYASALDPPLSNFQSNKQYGQSVYWTNASTPKQNHPSQDKALKPEPLGERRGLMSASSVVVTGEQRFLEGLQIPFDLQLADKPGDPKLRTIIIDGSNVAMSHGLGHFFSCRGIALAVQHFWDRGHRNISTLVPQWRQKSDPKIKEQHYLTKLQKLGLLSYTPSREVQGKRISSYDDRLMLQLAQKTDGVIVTNDNLRDLSDESNVWRDIIKKRLLQYTFVGDHFMVPDDPLGRGGPHLDDFLCSEHRTPEPGNHSFGGVSTPFHSSKPPRSQTEVLNFRDRTLGGAVDAAGGGKGRGHGRGRDKGHQNKQHDGGGVNRSPKKTASLREQLGQVFPDQENMVMLVLQCNPEETDINVLSELILQQQNN</sequence>
<dbReference type="GO" id="GO:0003729">
    <property type="term" value="F:mRNA binding"/>
    <property type="evidence" value="ECO:0007669"/>
    <property type="project" value="TreeGrafter"/>
</dbReference>
<evidence type="ECO:0000256" key="1">
    <source>
        <dbReference type="ARBA" id="ARBA00038274"/>
    </source>
</evidence>
<dbReference type="OMA" id="SCGYTEQ"/>
<evidence type="ECO:0000259" key="6">
    <source>
        <dbReference type="Pfam" id="PF23053"/>
    </source>
</evidence>
<dbReference type="RefSeq" id="XP_026208700.1">
    <property type="nucleotide sequence ID" value="XM_026352915.1"/>
</dbReference>
<feature type="compositionally biased region" description="Polar residues" evidence="2">
    <location>
        <begin position="613"/>
        <end position="622"/>
    </location>
</feature>
<feature type="compositionally biased region" description="Basic residues" evidence="2">
    <location>
        <begin position="560"/>
        <end position="571"/>
    </location>
</feature>
<reference evidence="9" key="3">
    <citation type="submission" date="2025-09" db="UniProtKB">
        <authorList>
            <consortium name="Ensembl"/>
        </authorList>
    </citation>
    <scope>IDENTIFICATION</scope>
</reference>
<feature type="domain" description="N4BP1 C-terminal UBA" evidence="7">
    <location>
        <begin position="903"/>
        <end position="949"/>
    </location>
</feature>
<feature type="compositionally biased region" description="Basic and acidic residues" evidence="2">
    <location>
        <begin position="294"/>
        <end position="305"/>
    </location>
</feature>
<feature type="region of interest" description="Disordered" evidence="2">
    <location>
        <begin position="613"/>
        <end position="635"/>
    </location>
</feature>
<dbReference type="InterPro" id="IPR056629">
    <property type="entry name" value="KH_N4BP1_1st"/>
</dbReference>
<dbReference type="InterPro" id="IPR056631">
    <property type="entry name" value="UBA_N4BP1"/>
</dbReference>
<dbReference type="Pfam" id="PF11977">
    <property type="entry name" value="RNase_Zc3h12a"/>
    <property type="match status" value="1"/>
</dbReference>
<evidence type="ECO:0000259" key="5">
    <source>
        <dbReference type="Pfam" id="PF23052"/>
    </source>
</evidence>
<feature type="compositionally biased region" description="Basic and acidic residues" evidence="2">
    <location>
        <begin position="623"/>
        <end position="635"/>
    </location>
</feature>
<dbReference type="Proteomes" id="UP000265040">
    <property type="component" value="Chromosome 18"/>
</dbReference>
<feature type="region of interest" description="Disordered" evidence="2">
    <location>
        <begin position="386"/>
        <end position="408"/>
    </location>
</feature>
<dbReference type="SUPFAM" id="SSF54791">
    <property type="entry name" value="Eukaryotic type KH-domain (KH-domain type I)"/>
    <property type="match status" value="1"/>
</dbReference>
<keyword evidence="10" id="KW-1185">Reference proteome</keyword>
<dbReference type="Ensembl" id="ENSATET00000018601.3">
    <property type="protein sequence ID" value="ENSATEP00000018293.1"/>
    <property type="gene ID" value="ENSATEG00000012736.3"/>
</dbReference>
<dbReference type="Pfam" id="PF23053">
    <property type="entry name" value="UBA_N4BP1"/>
    <property type="match status" value="1"/>
</dbReference>
<feature type="region of interest" description="Disordered" evidence="2">
    <location>
        <begin position="831"/>
        <end position="909"/>
    </location>
</feature>
<dbReference type="RefSeq" id="XP_026208701.1">
    <property type="nucleotide sequence ID" value="XM_026352916.1"/>
</dbReference>
<dbReference type="GO" id="GO:0004521">
    <property type="term" value="F:RNA endonuclease activity"/>
    <property type="evidence" value="ECO:0007669"/>
    <property type="project" value="TreeGrafter"/>
</dbReference>
<dbReference type="Pfam" id="PF23050">
    <property type="entry name" value="KH_N4BP1_1st"/>
    <property type="match status" value="1"/>
</dbReference>
<evidence type="ECO:0000259" key="8">
    <source>
        <dbReference type="Pfam" id="PF23255"/>
    </source>
</evidence>
<reference evidence="9" key="2">
    <citation type="submission" date="2025-08" db="UniProtKB">
        <authorList>
            <consortium name="Ensembl"/>
        </authorList>
    </citation>
    <scope>IDENTIFICATION</scope>
</reference>
<dbReference type="PANTHER" id="PTHR12876:SF28">
    <property type="entry name" value="PROTEIN KHNYN"/>
    <property type="match status" value="1"/>
</dbReference>
<dbReference type="GeneTree" id="ENSGT00940000161519"/>
<dbReference type="InterPro" id="IPR056578">
    <property type="entry name" value="UBA_N4BP1_C"/>
</dbReference>
<dbReference type="GO" id="GO:0005634">
    <property type="term" value="C:nucleus"/>
    <property type="evidence" value="ECO:0007669"/>
    <property type="project" value="TreeGrafter"/>
</dbReference>
<accession>A0A3Q1IKT3</accession>
<dbReference type="InterPro" id="IPR021869">
    <property type="entry name" value="RNase_Zc3h12_NYN"/>
</dbReference>
<dbReference type="FunFam" id="3.40.50.11980:FF:000001">
    <property type="entry name" value="ZC3H12A isoform 1"/>
    <property type="match status" value="1"/>
</dbReference>
<dbReference type="AlphaFoldDB" id="A0A3Q1IKT3"/>
<dbReference type="InterPro" id="IPR051101">
    <property type="entry name" value="ZC3H12/N4BP1_RNase_Reg"/>
</dbReference>
<feature type="region of interest" description="Disordered" evidence="2">
    <location>
        <begin position="497"/>
        <end position="599"/>
    </location>
</feature>
<dbReference type="Pfam" id="PF23052">
    <property type="entry name" value="KH_N4BP1_2nd"/>
    <property type="match status" value="1"/>
</dbReference>
<dbReference type="InterPro" id="IPR056630">
    <property type="entry name" value="KH_N4BP1_2nd"/>
</dbReference>
<dbReference type="Pfam" id="PF23054">
    <property type="entry name" value="UBA_N4BP1_C"/>
    <property type="match status" value="1"/>
</dbReference>
<feature type="domain" description="N4BP1 UBA-like" evidence="6">
    <location>
        <begin position="322"/>
        <end position="366"/>
    </location>
</feature>
<feature type="domain" description="N4BP1 second type I KH-domain" evidence="5">
    <location>
        <begin position="82"/>
        <end position="205"/>
    </location>
</feature>
<feature type="compositionally biased region" description="Basic and acidic residues" evidence="2">
    <location>
        <begin position="497"/>
        <end position="521"/>
    </location>
</feature>
<dbReference type="GeneID" id="113157441"/>
<evidence type="ECO:0000259" key="4">
    <source>
        <dbReference type="Pfam" id="PF23050"/>
    </source>
</evidence>
<dbReference type="GO" id="GO:0036464">
    <property type="term" value="C:cytoplasmic ribonucleoprotein granule"/>
    <property type="evidence" value="ECO:0007669"/>
    <property type="project" value="TreeGrafter"/>
</dbReference>
<feature type="domain" description="RNase NYN" evidence="3">
    <location>
        <begin position="674"/>
        <end position="826"/>
    </location>
</feature>
<feature type="compositionally biased region" description="Polar residues" evidence="2">
    <location>
        <begin position="235"/>
        <end position="255"/>
    </location>
</feature>